<dbReference type="PANTHER" id="PTHR30237:SF2">
    <property type="entry name" value="MUREIN TETRAPEPTIDE CARBOXYPEPTIDASE"/>
    <property type="match status" value="1"/>
</dbReference>
<dbReference type="InterPro" id="IPR040921">
    <property type="entry name" value="Peptidase_S66C"/>
</dbReference>
<accession>A0ABY6ZXC2</accession>
<evidence type="ECO:0000313" key="9">
    <source>
        <dbReference type="Proteomes" id="UP001163624"/>
    </source>
</evidence>
<evidence type="ECO:0000256" key="2">
    <source>
        <dbReference type="ARBA" id="ARBA00022645"/>
    </source>
</evidence>
<evidence type="ECO:0000256" key="5">
    <source>
        <dbReference type="ARBA" id="ARBA00022825"/>
    </source>
</evidence>
<dbReference type="RefSeq" id="WP_254475239.1">
    <property type="nucleotide sequence ID" value="NZ_CP113432.1"/>
</dbReference>
<dbReference type="InterPro" id="IPR027461">
    <property type="entry name" value="Carboxypeptidase_A_C_sf"/>
</dbReference>
<dbReference type="InterPro" id="IPR003507">
    <property type="entry name" value="S66_fam"/>
</dbReference>
<organism evidence="8 9">
    <name type="scientific">Pseudomonas triclosanedens</name>
    <dbReference type="NCBI Taxonomy" id="2961893"/>
    <lineage>
        <taxon>Bacteria</taxon>
        <taxon>Pseudomonadati</taxon>
        <taxon>Pseudomonadota</taxon>
        <taxon>Gammaproteobacteria</taxon>
        <taxon>Pseudomonadales</taxon>
        <taxon>Pseudomonadaceae</taxon>
        <taxon>Pseudomonas</taxon>
    </lineage>
</organism>
<evidence type="ECO:0000256" key="3">
    <source>
        <dbReference type="ARBA" id="ARBA00022670"/>
    </source>
</evidence>
<evidence type="ECO:0000259" key="7">
    <source>
        <dbReference type="Pfam" id="PF17676"/>
    </source>
</evidence>
<dbReference type="SUPFAM" id="SSF141986">
    <property type="entry name" value="LD-carboxypeptidase A C-terminal domain-like"/>
    <property type="match status" value="1"/>
</dbReference>
<evidence type="ECO:0000256" key="1">
    <source>
        <dbReference type="ARBA" id="ARBA00010233"/>
    </source>
</evidence>
<keyword evidence="2" id="KW-0121">Carboxypeptidase</keyword>
<comment type="similarity">
    <text evidence="1">Belongs to the peptidase S66 family.</text>
</comment>
<dbReference type="InterPro" id="IPR029062">
    <property type="entry name" value="Class_I_gatase-like"/>
</dbReference>
<reference evidence="8" key="1">
    <citation type="submission" date="2022-11" db="EMBL/GenBank/DDBJ databases">
        <title>Pseudomonas triclosanedens sp. nov., a triclosan degrader isolated from activated sludge.</title>
        <authorList>
            <person name="Yin Y."/>
            <person name="Lu Z."/>
        </authorList>
    </citation>
    <scope>NUCLEOTIDE SEQUENCE</scope>
    <source>
        <strain evidence="8">ZM23</strain>
    </source>
</reference>
<dbReference type="InterPro" id="IPR027478">
    <property type="entry name" value="LdcA_N"/>
</dbReference>
<dbReference type="EMBL" id="CP113432">
    <property type="protein sequence ID" value="WAI49340.1"/>
    <property type="molecule type" value="Genomic_DNA"/>
</dbReference>
<dbReference type="InterPro" id="IPR040449">
    <property type="entry name" value="Peptidase_S66_N"/>
</dbReference>
<proteinExistence type="inferred from homology"/>
<keyword evidence="9" id="KW-1185">Reference proteome</keyword>
<name>A0ABY6ZXC2_9PSED</name>
<keyword evidence="4" id="KW-0378">Hydrolase</keyword>
<evidence type="ECO:0000256" key="4">
    <source>
        <dbReference type="ARBA" id="ARBA00022801"/>
    </source>
</evidence>
<dbReference type="PANTHER" id="PTHR30237">
    <property type="entry name" value="MURAMOYLTETRAPEPTIDE CARBOXYPEPTIDASE"/>
    <property type="match status" value="1"/>
</dbReference>
<gene>
    <name evidence="8" type="ORF">OU419_26995</name>
</gene>
<feature type="domain" description="LD-carboxypeptidase C-terminal" evidence="7">
    <location>
        <begin position="186"/>
        <end position="300"/>
    </location>
</feature>
<dbReference type="Proteomes" id="UP001163624">
    <property type="component" value="Chromosome"/>
</dbReference>
<dbReference type="Pfam" id="PF17676">
    <property type="entry name" value="Peptidase_S66C"/>
    <property type="match status" value="1"/>
</dbReference>
<evidence type="ECO:0000313" key="8">
    <source>
        <dbReference type="EMBL" id="WAI49340.1"/>
    </source>
</evidence>
<protein>
    <submittedName>
        <fullName evidence="8">LD-carboxypeptidase</fullName>
    </submittedName>
</protein>
<dbReference type="SUPFAM" id="SSF52317">
    <property type="entry name" value="Class I glutamine amidotransferase-like"/>
    <property type="match status" value="1"/>
</dbReference>
<dbReference type="Gene3D" id="3.50.30.60">
    <property type="entry name" value="LD-carboxypeptidase A C-terminal domain-like"/>
    <property type="match status" value="1"/>
</dbReference>
<dbReference type="Pfam" id="PF02016">
    <property type="entry name" value="Peptidase_S66"/>
    <property type="match status" value="1"/>
</dbReference>
<sequence length="310" mass="33202">MPSSRSNAELKWSPIEGRIALVAPASAIAEEVLEATLRQLEVLGVDYHLGAHADARYRYLAGTPEQRLEDFHAAFELDDVSAVWCLRGGYGCGQLVPQLDWQRLKAASPRPLIGFSDISVLLSAFHRHGLPAIHGPVATGLGLQPLSAPSEQRERLASLASVSHVLEGGPGKLAVQHLAGPKRTAEGPLIGGNLTALACMAGTQGALYVPDGAILILEDVGEPYYRIERSLWQLLHSLAGARLGAVCLGGFTDCPRKGVAHSLEEIFAEYVAPLGVPLYHGLPSGHGAQNRAWPYGRQAVLEGKTLRWDQ</sequence>
<dbReference type="Gene3D" id="3.40.50.10740">
    <property type="entry name" value="Class I glutamine amidotransferase-like"/>
    <property type="match status" value="1"/>
</dbReference>
<feature type="domain" description="LD-carboxypeptidase N-terminal" evidence="6">
    <location>
        <begin position="19"/>
        <end position="135"/>
    </location>
</feature>
<keyword evidence="5" id="KW-0720">Serine protease</keyword>
<dbReference type="PIRSF" id="PIRSF028757">
    <property type="entry name" value="LD-carboxypeptidase"/>
    <property type="match status" value="1"/>
</dbReference>
<evidence type="ECO:0000259" key="6">
    <source>
        <dbReference type="Pfam" id="PF02016"/>
    </source>
</evidence>
<dbReference type="CDD" id="cd07025">
    <property type="entry name" value="Peptidase_S66"/>
    <property type="match status" value="1"/>
</dbReference>
<keyword evidence="3" id="KW-0645">Protease</keyword>